<dbReference type="NCBIfam" id="TIGR02937">
    <property type="entry name" value="sigma70-ECF"/>
    <property type="match status" value="1"/>
</dbReference>
<accession>A0ABY4RZB0</accession>
<evidence type="ECO:0000313" key="3">
    <source>
        <dbReference type="EMBL" id="UQZ87278.1"/>
    </source>
</evidence>
<keyword evidence="4" id="KW-1185">Reference proteome</keyword>
<dbReference type="InterPro" id="IPR013325">
    <property type="entry name" value="RNA_pol_sigma_r2"/>
</dbReference>
<organism evidence="3 4">
    <name type="scientific">Paenibacillus konkukensis</name>
    <dbReference type="NCBI Taxonomy" id="2020716"/>
    <lineage>
        <taxon>Bacteria</taxon>
        <taxon>Bacillati</taxon>
        <taxon>Bacillota</taxon>
        <taxon>Bacilli</taxon>
        <taxon>Bacillales</taxon>
        <taxon>Paenibacillaceae</taxon>
        <taxon>Paenibacillus</taxon>
    </lineage>
</organism>
<dbReference type="SUPFAM" id="SSF88659">
    <property type="entry name" value="Sigma3 and sigma4 domains of RNA polymerase sigma factors"/>
    <property type="match status" value="1"/>
</dbReference>
<dbReference type="Proteomes" id="UP001057134">
    <property type="component" value="Chromosome"/>
</dbReference>
<evidence type="ECO:0000313" key="4">
    <source>
        <dbReference type="Proteomes" id="UP001057134"/>
    </source>
</evidence>
<reference evidence="3" key="1">
    <citation type="submission" date="2018-02" db="EMBL/GenBank/DDBJ databases">
        <authorList>
            <person name="Kim S.-K."/>
            <person name="Jung H.-I."/>
            <person name="Lee S.-W."/>
        </authorList>
    </citation>
    <scope>NUCLEOTIDE SEQUENCE</scope>
    <source>
        <strain evidence="3">SK3146</strain>
    </source>
</reference>
<reference evidence="3" key="2">
    <citation type="journal article" date="2021" name="J Anim Sci Technol">
        <title>Complete genome sequence of Paenibacillus konkukensis sp. nov. SK3146 as a potential probiotic strain.</title>
        <authorList>
            <person name="Jung H.I."/>
            <person name="Park S."/>
            <person name="Niu K.M."/>
            <person name="Lee S.W."/>
            <person name="Kothari D."/>
            <person name="Yi K.J."/>
            <person name="Kim S.K."/>
        </authorList>
    </citation>
    <scope>NUCLEOTIDE SEQUENCE</scope>
    <source>
        <strain evidence="3">SK3146</strain>
    </source>
</reference>
<dbReference type="InterPro" id="IPR052704">
    <property type="entry name" value="ECF_Sigma-70_Domain"/>
</dbReference>
<dbReference type="PANTHER" id="PTHR30173">
    <property type="entry name" value="SIGMA 19 FACTOR"/>
    <property type="match status" value="1"/>
</dbReference>
<evidence type="ECO:0000259" key="2">
    <source>
        <dbReference type="Pfam" id="PF08281"/>
    </source>
</evidence>
<gene>
    <name evidence="3" type="primary">sigJ</name>
    <name evidence="3" type="ORF">SK3146_06575</name>
</gene>
<dbReference type="CDD" id="cd06171">
    <property type="entry name" value="Sigma70_r4"/>
    <property type="match status" value="1"/>
</dbReference>
<dbReference type="Pfam" id="PF08281">
    <property type="entry name" value="Sigma70_r4_2"/>
    <property type="match status" value="1"/>
</dbReference>
<evidence type="ECO:0000259" key="1">
    <source>
        <dbReference type="Pfam" id="PF04542"/>
    </source>
</evidence>
<feature type="domain" description="RNA polymerase sigma factor 70 region 4 type 2" evidence="2">
    <location>
        <begin position="107"/>
        <end position="158"/>
    </location>
</feature>
<dbReference type="InterPro" id="IPR007627">
    <property type="entry name" value="RNA_pol_sigma70_r2"/>
</dbReference>
<dbReference type="InterPro" id="IPR013249">
    <property type="entry name" value="RNA_pol_sigma70_r4_t2"/>
</dbReference>
<dbReference type="SUPFAM" id="SSF88946">
    <property type="entry name" value="Sigma2 domain of RNA polymerase sigma factors"/>
    <property type="match status" value="1"/>
</dbReference>
<proteinExistence type="predicted"/>
<feature type="domain" description="RNA polymerase sigma-70 region 2" evidence="1">
    <location>
        <begin position="6"/>
        <end position="71"/>
    </location>
</feature>
<protein>
    <submittedName>
        <fullName evidence="3">ECF RNA polymerase sigma factor SigJ</fullName>
    </submittedName>
</protein>
<dbReference type="InterPro" id="IPR036388">
    <property type="entry name" value="WH-like_DNA-bd_sf"/>
</dbReference>
<dbReference type="Gene3D" id="1.10.10.10">
    <property type="entry name" value="Winged helix-like DNA-binding domain superfamily/Winged helix DNA-binding domain"/>
    <property type="match status" value="1"/>
</dbReference>
<sequence length="251" mass="28072">MDLDALYTEHKRLLISVAYRMLGSLTDAEDVVQDAFVALQQTQTEDVRHLKAYLVKMVTNRCLNLLKSARRQREVYVGPWLPEPQADLTGGDSPEEQLVRDENVSYALLVMLQQLTPAERAVFLLREVLDYDYAQMADILGKSEANCRKILSRAKQKMNPEAVSAAPKGNENGEFAEAFLAGSRTGNFRPFVHMLIEQATLISDGGGKVRAAIFPIYGKERIQAFLEGIYSKGSLSGELRQAIIMEITAWC</sequence>
<name>A0ABY4RZB0_9BACL</name>
<dbReference type="EMBL" id="CP027059">
    <property type="protein sequence ID" value="UQZ87278.1"/>
    <property type="molecule type" value="Genomic_DNA"/>
</dbReference>
<dbReference type="RefSeq" id="WP_249862748.1">
    <property type="nucleotide sequence ID" value="NZ_CP027059.1"/>
</dbReference>
<dbReference type="PANTHER" id="PTHR30173:SF36">
    <property type="entry name" value="ECF RNA POLYMERASE SIGMA FACTOR SIGJ"/>
    <property type="match status" value="1"/>
</dbReference>
<dbReference type="Pfam" id="PF04542">
    <property type="entry name" value="Sigma70_r2"/>
    <property type="match status" value="1"/>
</dbReference>
<dbReference type="InterPro" id="IPR014284">
    <property type="entry name" value="RNA_pol_sigma-70_dom"/>
</dbReference>
<dbReference type="InterPro" id="IPR013324">
    <property type="entry name" value="RNA_pol_sigma_r3/r4-like"/>
</dbReference>
<dbReference type="Gene3D" id="1.10.1740.10">
    <property type="match status" value="1"/>
</dbReference>